<evidence type="ECO:0000256" key="2">
    <source>
        <dbReference type="SAM" id="SignalP"/>
    </source>
</evidence>
<feature type="compositionally biased region" description="Low complexity" evidence="1">
    <location>
        <begin position="41"/>
        <end position="55"/>
    </location>
</feature>
<feature type="chain" id="PRO_5044285786" evidence="2">
    <location>
        <begin position="23"/>
        <end position="136"/>
    </location>
</feature>
<accession>A0A508AEM0</accession>
<dbReference type="PROSITE" id="PS51257">
    <property type="entry name" value="PROKAR_LIPOPROTEIN"/>
    <property type="match status" value="1"/>
</dbReference>
<dbReference type="InterPro" id="IPR021719">
    <property type="entry name" value="Prot_inh_I78"/>
</dbReference>
<feature type="region of interest" description="Disordered" evidence="1">
    <location>
        <begin position="26"/>
        <end position="68"/>
    </location>
</feature>
<evidence type="ECO:0000313" key="3">
    <source>
        <dbReference type="EMBL" id="KAB8175126.1"/>
    </source>
</evidence>
<comment type="caution">
    <text evidence="3">The sequence shown here is derived from an EMBL/GenBank/DDBJ whole genome shotgun (WGS) entry which is preliminary data.</text>
</comment>
<dbReference type="PANTHER" id="PTHR39600">
    <property type="entry name" value="PEPTIDASE INHIBITOR I78 FAMILY PROTEIN"/>
    <property type="match status" value="1"/>
</dbReference>
<dbReference type="PANTHER" id="PTHR39600:SF1">
    <property type="entry name" value="PEPTIDASE INHIBITOR I78 FAMILY PROTEIN"/>
    <property type="match status" value="1"/>
</dbReference>
<keyword evidence="2" id="KW-0732">Signal</keyword>
<evidence type="ECO:0000256" key="1">
    <source>
        <dbReference type="SAM" id="MobiDB-lite"/>
    </source>
</evidence>
<dbReference type="EMBL" id="VICD02000233">
    <property type="protein sequence ID" value="KAB8175126.1"/>
    <property type="molecule type" value="Genomic_DNA"/>
</dbReference>
<dbReference type="AlphaFoldDB" id="A0A508AEM0"/>
<dbReference type="Proteomes" id="UP000320431">
    <property type="component" value="Unassembled WGS sequence"/>
</dbReference>
<protein>
    <submittedName>
        <fullName evidence="3">Uncharacterized protein</fullName>
    </submittedName>
</protein>
<proteinExistence type="predicted"/>
<gene>
    <name evidence="3" type="ORF">FKV24_013565</name>
</gene>
<feature type="signal peptide" evidence="2">
    <location>
        <begin position="1"/>
        <end position="22"/>
    </location>
</feature>
<sequence>MKTRCKVPVTTMAAMLMTIAMAACSATPPSTGDADGRSDADTQADAPAQQAQAPRRAPPMSDPLPATAMTCDADKARTEMVGQPATEANVERARVASGAESVRVIRPGMMVTMEFVESRLNIDVDDDNVITGLRCG</sequence>
<name>A0A508AEM0_9GAMM</name>
<dbReference type="RefSeq" id="WP_141482751.1">
    <property type="nucleotide sequence ID" value="NZ_VICD02000233.1"/>
</dbReference>
<dbReference type="Gene3D" id="3.30.10.10">
    <property type="entry name" value="Trypsin Inhibitor V, subunit A"/>
    <property type="match status" value="1"/>
</dbReference>
<evidence type="ECO:0000313" key="4">
    <source>
        <dbReference type="Proteomes" id="UP000320431"/>
    </source>
</evidence>
<dbReference type="Pfam" id="PF11720">
    <property type="entry name" value="Inhibitor_I78"/>
    <property type="match status" value="1"/>
</dbReference>
<reference evidence="3 4" key="1">
    <citation type="submission" date="2019-10" db="EMBL/GenBank/DDBJ databases">
        <title>Lysobacter alkalisoli sp. nov., isolated from saline-alkaline soil.</title>
        <authorList>
            <person name="Sun J.-Q."/>
        </authorList>
    </citation>
    <scope>NUCLEOTIDE SEQUENCE [LARGE SCALE GENOMIC DNA]</scope>
    <source>
        <strain evidence="3 4">KCTC 42381</strain>
    </source>
</reference>
<organism evidence="3 4">
    <name type="scientific">Marilutibacter maris</name>
    <dbReference type="NCBI Taxonomy" id="1605891"/>
    <lineage>
        <taxon>Bacteria</taxon>
        <taxon>Pseudomonadati</taxon>
        <taxon>Pseudomonadota</taxon>
        <taxon>Gammaproteobacteria</taxon>
        <taxon>Lysobacterales</taxon>
        <taxon>Lysobacteraceae</taxon>
        <taxon>Marilutibacter</taxon>
    </lineage>
</organism>